<reference evidence="3" key="1">
    <citation type="journal article" date="2019" name="Int. J. Syst. Evol. Microbiol.">
        <title>The Global Catalogue of Microorganisms (GCM) 10K type strain sequencing project: providing services to taxonomists for standard genome sequencing and annotation.</title>
        <authorList>
            <consortium name="The Broad Institute Genomics Platform"/>
            <consortium name="The Broad Institute Genome Sequencing Center for Infectious Disease"/>
            <person name="Wu L."/>
            <person name="Ma J."/>
        </authorList>
    </citation>
    <scope>NUCLEOTIDE SEQUENCE [LARGE SCALE GENOMIC DNA]</scope>
    <source>
        <strain evidence="3">CCM 9147</strain>
    </source>
</reference>
<protein>
    <submittedName>
        <fullName evidence="2">Uncharacterized protein</fullName>
    </submittedName>
</protein>
<keyword evidence="1" id="KW-0472">Membrane</keyword>
<organism evidence="2 3">
    <name type="scientific">Paenibacillus farraposensis</name>
    <dbReference type="NCBI Taxonomy" id="2807095"/>
    <lineage>
        <taxon>Bacteria</taxon>
        <taxon>Bacillati</taxon>
        <taxon>Bacillota</taxon>
        <taxon>Bacilli</taxon>
        <taxon>Bacillales</taxon>
        <taxon>Paenibacillaceae</taxon>
        <taxon>Paenibacillus</taxon>
    </lineage>
</organism>
<evidence type="ECO:0000313" key="2">
    <source>
        <dbReference type="EMBL" id="MFD1460627.1"/>
    </source>
</evidence>
<dbReference type="Proteomes" id="UP001597340">
    <property type="component" value="Unassembled WGS sequence"/>
</dbReference>
<comment type="caution">
    <text evidence="2">The sequence shown here is derived from an EMBL/GenBank/DDBJ whole genome shotgun (WGS) entry which is preliminary data.</text>
</comment>
<accession>A0ABW4D7E1</accession>
<sequence length="51" mass="5555">MIFFPIAWLKALNPSFMILLGIAVSTIGAALGKHWLHLADRYDLRGATGVS</sequence>
<keyword evidence="3" id="KW-1185">Reference proteome</keyword>
<evidence type="ECO:0000256" key="1">
    <source>
        <dbReference type="SAM" id="Phobius"/>
    </source>
</evidence>
<proteinExistence type="predicted"/>
<gene>
    <name evidence="2" type="ORF">ACFQ5D_04005</name>
</gene>
<keyword evidence="1" id="KW-0812">Transmembrane</keyword>
<keyword evidence="1" id="KW-1133">Transmembrane helix</keyword>
<feature type="transmembrane region" description="Helical" evidence="1">
    <location>
        <begin position="12"/>
        <end position="32"/>
    </location>
</feature>
<name>A0ABW4D7E1_9BACL</name>
<dbReference type="EMBL" id="JBHTNZ010000003">
    <property type="protein sequence ID" value="MFD1460627.1"/>
    <property type="molecule type" value="Genomic_DNA"/>
</dbReference>
<evidence type="ECO:0000313" key="3">
    <source>
        <dbReference type="Proteomes" id="UP001597340"/>
    </source>
</evidence>